<name>E8N0G6_ANATU</name>
<evidence type="ECO:0000313" key="8">
    <source>
        <dbReference type="Proteomes" id="UP000008922"/>
    </source>
</evidence>
<keyword evidence="2" id="KW-0805">Transcription regulation</keyword>
<dbReference type="InParanoid" id="E8N0G6"/>
<dbReference type="Gene3D" id="1.10.10.10">
    <property type="entry name" value="Winged helix-like DNA-binding domain superfamily/Winged helix DNA-binding domain"/>
    <property type="match status" value="1"/>
</dbReference>
<evidence type="ECO:0000256" key="1">
    <source>
        <dbReference type="ARBA" id="ARBA00010641"/>
    </source>
</evidence>
<dbReference type="Pfam" id="PF04542">
    <property type="entry name" value="Sigma70_r2"/>
    <property type="match status" value="1"/>
</dbReference>
<dbReference type="InterPro" id="IPR007627">
    <property type="entry name" value="RNA_pol_sigma70_r2"/>
</dbReference>
<protein>
    <submittedName>
        <fullName evidence="7">RNA polymerase ECF-type sigma factor</fullName>
    </submittedName>
</protein>
<dbReference type="eggNOG" id="COG1595">
    <property type="taxonomic scope" value="Bacteria"/>
</dbReference>
<dbReference type="InterPro" id="IPR013325">
    <property type="entry name" value="RNA_pol_sigma_r2"/>
</dbReference>
<evidence type="ECO:0000256" key="2">
    <source>
        <dbReference type="ARBA" id="ARBA00023015"/>
    </source>
</evidence>
<dbReference type="SUPFAM" id="SSF88659">
    <property type="entry name" value="Sigma3 and sigma4 domains of RNA polymerase sigma factors"/>
    <property type="match status" value="1"/>
</dbReference>
<keyword evidence="4" id="KW-0804">Transcription</keyword>
<dbReference type="KEGG" id="atm:ANT_26890"/>
<dbReference type="Proteomes" id="UP000008922">
    <property type="component" value="Chromosome"/>
</dbReference>
<keyword evidence="3" id="KW-0731">Sigma factor</keyword>
<dbReference type="GO" id="GO:0016987">
    <property type="term" value="F:sigma factor activity"/>
    <property type="evidence" value="ECO:0007669"/>
    <property type="project" value="UniProtKB-KW"/>
</dbReference>
<keyword evidence="8" id="KW-1185">Reference proteome</keyword>
<dbReference type="AlphaFoldDB" id="E8N0G6"/>
<evidence type="ECO:0000259" key="5">
    <source>
        <dbReference type="Pfam" id="PF04542"/>
    </source>
</evidence>
<dbReference type="RefSeq" id="WP_013561067.1">
    <property type="nucleotide sequence ID" value="NC_014960.1"/>
</dbReference>
<evidence type="ECO:0000256" key="4">
    <source>
        <dbReference type="ARBA" id="ARBA00023163"/>
    </source>
</evidence>
<dbReference type="InterPro" id="IPR014284">
    <property type="entry name" value="RNA_pol_sigma-70_dom"/>
</dbReference>
<dbReference type="GO" id="GO:0006352">
    <property type="term" value="P:DNA-templated transcription initiation"/>
    <property type="evidence" value="ECO:0007669"/>
    <property type="project" value="InterPro"/>
</dbReference>
<evidence type="ECO:0000256" key="3">
    <source>
        <dbReference type="ARBA" id="ARBA00023082"/>
    </source>
</evidence>
<reference evidence="7 8" key="1">
    <citation type="submission" date="2010-12" db="EMBL/GenBank/DDBJ databases">
        <title>Whole genome sequence of Anaerolinea thermophila UNI-1.</title>
        <authorList>
            <person name="Narita-Yamada S."/>
            <person name="Kishi E."/>
            <person name="Watanabe Y."/>
            <person name="Takasaki K."/>
            <person name="Ankai A."/>
            <person name="Oguchi A."/>
            <person name="Fukui S."/>
            <person name="Takahashi M."/>
            <person name="Yashiro I."/>
            <person name="Hosoyama A."/>
            <person name="Sekiguchi Y."/>
            <person name="Hanada S."/>
            <person name="Fujita N."/>
        </authorList>
    </citation>
    <scope>NUCLEOTIDE SEQUENCE [LARGE SCALE GENOMIC DNA]</scope>
    <source>
        <strain evidence="8">DSM 14523 / JCM 11388 / NBRC 100420 / UNI-1</strain>
    </source>
</reference>
<dbReference type="NCBIfam" id="TIGR02937">
    <property type="entry name" value="sigma70-ECF"/>
    <property type="match status" value="1"/>
</dbReference>
<dbReference type="EMBL" id="AP012029">
    <property type="protein sequence ID" value="BAJ64715.1"/>
    <property type="molecule type" value="Genomic_DNA"/>
</dbReference>
<dbReference type="GO" id="GO:0003677">
    <property type="term" value="F:DNA binding"/>
    <property type="evidence" value="ECO:0007669"/>
    <property type="project" value="InterPro"/>
</dbReference>
<dbReference type="InterPro" id="IPR013324">
    <property type="entry name" value="RNA_pol_sigma_r3/r4-like"/>
</dbReference>
<dbReference type="InterPro" id="IPR039425">
    <property type="entry name" value="RNA_pol_sigma-70-like"/>
</dbReference>
<proteinExistence type="inferred from homology"/>
<dbReference type="InterPro" id="IPR013249">
    <property type="entry name" value="RNA_pol_sigma70_r4_t2"/>
</dbReference>
<sequence>MTEWVSKMGLSRNRTKYDERFLIQAIREDPEKFGELYKLYVERVFRYLYSQTGNIQEAEDLTSQTFLTALESINHYRQDGHFSAWLFTIAHNKAMDHFRRKKKTIPLDEKREIPDPIHAVMQSEQSIMLRTLIRSLTEEERELLRLRFLAEMSYEEMAHFLRRNEQAVKKSLYRLLARLQRQMEDSHE</sequence>
<dbReference type="STRING" id="926569.ANT_26890"/>
<evidence type="ECO:0000259" key="6">
    <source>
        <dbReference type="Pfam" id="PF08281"/>
    </source>
</evidence>
<dbReference type="HOGENOM" id="CLU_047691_3_4_0"/>
<evidence type="ECO:0000313" key="7">
    <source>
        <dbReference type="EMBL" id="BAJ64715.1"/>
    </source>
</evidence>
<dbReference type="PANTHER" id="PTHR43133:SF57">
    <property type="entry name" value="RNA POLYMERASE SIGMA-70 FACTOR"/>
    <property type="match status" value="1"/>
</dbReference>
<dbReference type="InterPro" id="IPR036388">
    <property type="entry name" value="WH-like_DNA-bd_sf"/>
</dbReference>
<dbReference type="FunCoup" id="E8N0G6">
    <property type="interactions" value="13"/>
</dbReference>
<dbReference type="Pfam" id="PF08281">
    <property type="entry name" value="Sigma70_r4_2"/>
    <property type="match status" value="1"/>
</dbReference>
<dbReference type="OrthoDB" id="157311at2"/>
<dbReference type="PANTHER" id="PTHR43133">
    <property type="entry name" value="RNA POLYMERASE ECF-TYPE SIGMA FACTO"/>
    <property type="match status" value="1"/>
</dbReference>
<organism evidence="7 8">
    <name type="scientific">Anaerolinea thermophila (strain DSM 14523 / JCM 11388 / NBRC 100420 / UNI-1)</name>
    <dbReference type="NCBI Taxonomy" id="926569"/>
    <lineage>
        <taxon>Bacteria</taxon>
        <taxon>Bacillati</taxon>
        <taxon>Chloroflexota</taxon>
        <taxon>Anaerolineae</taxon>
        <taxon>Anaerolineales</taxon>
        <taxon>Anaerolineaceae</taxon>
        <taxon>Anaerolinea</taxon>
    </lineage>
</organism>
<dbReference type="Gene3D" id="1.10.1740.10">
    <property type="match status" value="1"/>
</dbReference>
<feature type="domain" description="RNA polymerase sigma factor 70 region 4 type 2" evidence="6">
    <location>
        <begin position="128"/>
        <end position="179"/>
    </location>
</feature>
<comment type="similarity">
    <text evidence="1">Belongs to the sigma-70 factor family. ECF subfamily.</text>
</comment>
<gene>
    <name evidence="7" type="ordered locus">ANT_26890</name>
</gene>
<dbReference type="SUPFAM" id="SSF88946">
    <property type="entry name" value="Sigma2 domain of RNA polymerase sigma factors"/>
    <property type="match status" value="1"/>
</dbReference>
<feature type="domain" description="RNA polymerase sigma-70 region 2" evidence="5">
    <location>
        <begin position="36"/>
        <end position="103"/>
    </location>
</feature>
<accession>E8N0G6</accession>